<name>A0A6A6UGQ8_9PEZI</name>
<evidence type="ECO:0000256" key="1">
    <source>
        <dbReference type="SAM" id="Phobius"/>
    </source>
</evidence>
<keyword evidence="1" id="KW-1133">Transmembrane helix</keyword>
<feature type="transmembrane region" description="Helical" evidence="1">
    <location>
        <begin position="152"/>
        <end position="174"/>
    </location>
</feature>
<gene>
    <name evidence="2" type="ORF">BT63DRAFT_454812</name>
</gene>
<dbReference type="AlphaFoldDB" id="A0A6A6UGQ8"/>
<dbReference type="OrthoDB" id="60858at2759"/>
<reference evidence="2" key="1">
    <citation type="journal article" date="2020" name="Stud. Mycol.">
        <title>101 Dothideomycetes genomes: a test case for predicting lifestyles and emergence of pathogens.</title>
        <authorList>
            <person name="Haridas S."/>
            <person name="Albert R."/>
            <person name="Binder M."/>
            <person name="Bloem J."/>
            <person name="Labutti K."/>
            <person name="Salamov A."/>
            <person name="Andreopoulos B."/>
            <person name="Baker S."/>
            <person name="Barry K."/>
            <person name="Bills G."/>
            <person name="Bluhm B."/>
            <person name="Cannon C."/>
            <person name="Castanera R."/>
            <person name="Culley D."/>
            <person name="Daum C."/>
            <person name="Ezra D."/>
            <person name="Gonzalez J."/>
            <person name="Henrissat B."/>
            <person name="Kuo A."/>
            <person name="Liang C."/>
            <person name="Lipzen A."/>
            <person name="Lutzoni F."/>
            <person name="Magnuson J."/>
            <person name="Mondo S."/>
            <person name="Nolan M."/>
            <person name="Ohm R."/>
            <person name="Pangilinan J."/>
            <person name="Park H.-J."/>
            <person name="Ramirez L."/>
            <person name="Alfaro M."/>
            <person name="Sun H."/>
            <person name="Tritt A."/>
            <person name="Yoshinaga Y."/>
            <person name="Zwiers L.-H."/>
            <person name="Turgeon B."/>
            <person name="Goodwin S."/>
            <person name="Spatafora J."/>
            <person name="Crous P."/>
            <person name="Grigoriev I."/>
        </authorList>
    </citation>
    <scope>NUCLEOTIDE SEQUENCE</scope>
    <source>
        <strain evidence="2">CBS 115976</strain>
    </source>
</reference>
<evidence type="ECO:0000313" key="3">
    <source>
        <dbReference type="Proteomes" id="UP000799302"/>
    </source>
</evidence>
<proteinExistence type="predicted"/>
<dbReference type="Proteomes" id="UP000799302">
    <property type="component" value="Unassembled WGS sequence"/>
</dbReference>
<dbReference type="PANTHER" id="PTHR37919">
    <property type="entry name" value="PROTEIN CBG05606"/>
    <property type="match status" value="1"/>
</dbReference>
<evidence type="ECO:0000313" key="2">
    <source>
        <dbReference type="EMBL" id="KAF2670623.1"/>
    </source>
</evidence>
<keyword evidence="1" id="KW-0472">Membrane</keyword>
<feature type="transmembrane region" description="Helical" evidence="1">
    <location>
        <begin position="194"/>
        <end position="214"/>
    </location>
</feature>
<protein>
    <recommendedName>
        <fullName evidence="4">C6 transcription factor</fullName>
    </recommendedName>
</protein>
<dbReference type="PANTHER" id="PTHR37919:SF2">
    <property type="entry name" value="EXPERA DOMAIN-CONTAINING PROTEIN"/>
    <property type="match status" value="1"/>
</dbReference>
<sequence length="239" mass="26189">MHSSRVRSSGSTQVVLPASKSSAFSKMLPIDKSVHITSSLTLAWLLISIPLVIWDCGFVLLRPWTMPGGALHWPIWAPYEIYVRTDYIYGWKAIEENNGFTAAQGFMNIPETMLYLYYLYVVYTQGVQPKSLSAGSKPSFLAERYVGGRAGALALTAVFTGAVMTLAKTVLYGLNEFFSGYSNVGHNDLSSLVSFWIIPNGAWLVATAIMAVAYGKEIVERLSLAVPSSPEELSSVKND</sequence>
<keyword evidence="3" id="KW-1185">Reference proteome</keyword>
<evidence type="ECO:0008006" key="4">
    <source>
        <dbReference type="Google" id="ProtNLM"/>
    </source>
</evidence>
<accession>A0A6A6UGQ8</accession>
<dbReference type="EMBL" id="MU004234">
    <property type="protein sequence ID" value="KAF2670623.1"/>
    <property type="molecule type" value="Genomic_DNA"/>
</dbReference>
<keyword evidence="1" id="KW-0812">Transmembrane</keyword>
<organism evidence="2 3">
    <name type="scientific">Microthyrium microscopicum</name>
    <dbReference type="NCBI Taxonomy" id="703497"/>
    <lineage>
        <taxon>Eukaryota</taxon>
        <taxon>Fungi</taxon>
        <taxon>Dikarya</taxon>
        <taxon>Ascomycota</taxon>
        <taxon>Pezizomycotina</taxon>
        <taxon>Dothideomycetes</taxon>
        <taxon>Dothideomycetes incertae sedis</taxon>
        <taxon>Microthyriales</taxon>
        <taxon>Microthyriaceae</taxon>
        <taxon>Microthyrium</taxon>
    </lineage>
</organism>
<feature type="transmembrane region" description="Helical" evidence="1">
    <location>
        <begin position="42"/>
        <end position="61"/>
    </location>
</feature>